<sequence>MEEEKAGNSLEEGEIVDEEVEDNQSHLPVDDTYDIDAILAKALTGDVVRDKCLGLLFEKISFSRATGLDPFSAFDRARSAEERVEISQYGDRFSRKCHFMMGAFDYENLRKLKQIYEAIPKRNAGLFSYDKDL</sequence>
<accession>A0AAD4S0T8</accession>
<evidence type="ECO:0000313" key="2">
    <source>
        <dbReference type="EMBL" id="KAI3851899.1"/>
    </source>
</evidence>
<name>A0AAD4S0T8_9MAGN</name>
<dbReference type="AlphaFoldDB" id="A0AAD4S0T8"/>
<comment type="caution">
    <text evidence="2">The sequence shown here is derived from an EMBL/GenBank/DDBJ whole genome shotgun (WGS) entry which is preliminary data.</text>
</comment>
<proteinExistence type="predicted"/>
<evidence type="ECO:0000256" key="1">
    <source>
        <dbReference type="SAM" id="MobiDB-lite"/>
    </source>
</evidence>
<reference evidence="2" key="1">
    <citation type="submission" date="2022-04" db="EMBL/GenBank/DDBJ databases">
        <title>A functionally conserved STORR gene fusion in Papaver species that diverged 16.8 million years ago.</title>
        <authorList>
            <person name="Catania T."/>
        </authorList>
    </citation>
    <scope>NUCLEOTIDE SEQUENCE</scope>
    <source>
        <strain evidence="2">S-188037</strain>
    </source>
</reference>
<evidence type="ECO:0000313" key="3">
    <source>
        <dbReference type="Proteomes" id="UP001202328"/>
    </source>
</evidence>
<gene>
    <name evidence="2" type="ORF">MKW98_019898</name>
</gene>
<keyword evidence="3" id="KW-1185">Reference proteome</keyword>
<dbReference type="EMBL" id="JAJJMB010015809">
    <property type="protein sequence ID" value="KAI3851899.1"/>
    <property type="molecule type" value="Genomic_DNA"/>
</dbReference>
<protein>
    <submittedName>
        <fullName evidence="2">Uncharacterized protein</fullName>
    </submittedName>
</protein>
<feature type="region of interest" description="Disordered" evidence="1">
    <location>
        <begin position="1"/>
        <end position="24"/>
    </location>
</feature>
<dbReference type="Proteomes" id="UP001202328">
    <property type="component" value="Unassembled WGS sequence"/>
</dbReference>
<feature type="compositionally biased region" description="Acidic residues" evidence="1">
    <location>
        <begin position="11"/>
        <end position="22"/>
    </location>
</feature>
<organism evidence="2 3">
    <name type="scientific">Papaver atlanticum</name>
    <dbReference type="NCBI Taxonomy" id="357466"/>
    <lineage>
        <taxon>Eukaryota</taxon>
        <taxon>Viridiplantae</taxon>
        <taxon>Streptophyta</taxon>
        <taxon>Embryophyta</taxon>
        <taxon>Tracheophyta</taxon>
        <taxon>Spermatophyta</taxon>
        <taxon>Magnoliopsida</taxon>
        <taxon>Ranunculales</taxon>
        <taxon>Papaveraceae</taxon>
        <taxon>Papaveroideae</taxon>
        <taxon>Papaver</taxon>
    </lineage>
</organism>